<comment type="caution">
    <text evidence="8">The sequence shown here is derived from an EMBL/GenBank/DDBJ whole genome shotgun (WGS) entry which is preliminary data.</text>
</comment>
<evidence type="ECO:0000259" key="7">
    <source>
        <dbReference type="PROSITE" id="PS50109"/>
    </source>
</evidence>
<evidence type="ECO:0000313" key="9">
    <source>
        <dbReference type="Proteomes" id="UP001185863"/>
    </source>
</evidence>
<protein>
    <recommendedName>
        <fullName evidence="2">histidine kinase</fullName>
        <ecNumber evidence="2">2.7.13.3</ecNumber>
    </recommendedName>
</protein>
<gene>
    <name evidence="8" type="ORF">R4315_21770</name>
</gene>
<evidence type="ECO:0000256" key="2">
    <source>
        <dbReference type="ARBA" id="ARBA00012438"/>
    </source>
</evidence>
<keyword evidence="8" id="KW-0067">ATP-binding</keyword>
<accession>A0AAE4V2C6</accession>
<dbReference type="InterPro" id="IPR036890">
    <property type="entry name" value="HATPase_C_sf"/>
</dbReference>
<dbReference type="InterPro" id="IPR050980">
    <property type="entry name" value="2C_sensor_his_kinase"/>
</dbReference>
<evidence type="ECO:0000256" key="5">
    <source>
        <dbReference type="ARBA" id="ARBA00022777"/>
    </source>
</evidence>
<reference evidence="8" key="1">
    <citation type="submission" date="2023-10" db="EMBL/GenBank/DDBJ databases">
        <title>Development of a sustainable strategy for remediation of hydrocarbon-contaminated territories based on the waste exchange concept.</title>
        <authorList>
            <person name="Krivoruchko A."/>
        </authorList>
    </citation>
    <scope>NUCLEOTIDE SEQUENCE</scope>
    <source>
        <strain evidence="8">IEGM 68</strain>
    </source>
</reference>
<dbReference type="PRINTS" id="PR00344">
    <property type="entry name" value="BCTRLSENSOR"/>
</dbReference>
<proteinExistence type="predicted"/>
<sequence>GPVTPLTARELVTLVGNLVDNAIDAARGSAEQTADEPWVEVTVCEEDSLMVVRVADSGPGIPAEEFDKAVTRGYSTKSGQRGLGLALVVQVVTRHGGTIRTEPSLGSMIVVEIPIAGAAS</sequence>
<evidence type="ECO:0000256" key="4">
    <source>
        <dbReference type="ARBA" id="ARBA00022679"/>
    </source>
</evidence>
<keyword evidence="3" id="KW-0597">Phosphoprotein</keyword>
<comment type="catalytic activity">
    <reaction evidence="1">
        <text>ATP + protein L-histidine = ADP + protein N-phospho-L-histidine.</text>
        <dbReference type="EC" id="2.7.13.3"/>
    </reaction>
</comment>
<organism evidence="8 9">
    <name type="scientific">Rhodococcus oxybenzonivorans</name>
    <dbReference type="NCBI Taxonomy" id="1990687"/>
    <lineage>
        <taxon>Bacteria</taxon>
        <taxon>Bacillati</taxon>
        <taxon>Actinomycetota</taxon>
        <taxon>Actinomycetes</taxon>
        <taxon>Mycobacteriales</taxon>
        <taxon>Nocardiaceae</taxon>
        <taxon>Rhodococcus</taxon>
    </lineage>
</organism>
<dbReference type="AlphaFoldDB" id="A0AAE4V2C6"/>
<name>A0AAE4V2C6_9NOCA</name>
<dbReference type="EC" id="2.7.13.3" evidence="2"/>
<keyword evidence="6" id="KW-0902">Two-component regulatory system</keyword>
<evidence type="ECO:0000256" key="3">
    <source>
        <dbReference type="ARBA" id="ARBA00022553"/>
    </source>
</evidence>
<dbReference type="PROSITE" id="PS50109">
    <property type="entry name" value="HIS_KIN"/>
    <property type="match status" value="1"/>
</dbReference>
<dbReference type="PANTHER" id="PTHR44936:SF9">
    <property type="entry name" value="SENSOR PROTEIN CREC"/>
    <property type="match status" value="1"/>
</dbReference>
<keyword evidence="8" id="KW-0547">Nucleotide-binding</keyword>
<evidence type="ECO:0000256" key="6">
    <source>
        <dbReference type="ARBA" id="ARBA00023012"/>
    </source>
</evidence>
<feature type="domain" description="Histidine kinase" evidence="7">
    <location>
        <begin position="10"/>
        <end position="117"/>
    </location>
</feature>
<dbReference type="GO" id="GO:0005524">
    <property type="term" value="F:ATP binding"/>
    <property type="evidence" value="ECO:0007669"/>
    <property type="project" value="UniProtKB-KW"/>
</dbReference>
<dbReference type="InterPro" id="IPR004358">
    <property type="entry name" value="Sig_transdc_His_kin-like_C"/>
</dbReference>
<dbReference type="GO" id="GO:0000160">
    <property type="term" value="P:phosphorelay signal transduction system"/>
    <property type="evidence" value="ECO:0007669"/>
    <property type="project" value="UniProtKB-KW"/>
</dbReference>
<dbReference type="Gene3D" id="3.30.565.10">
    <property type="entry name" value="Histidine kinase-like ATPase, C-terminal domain"/>
    <property type="match status" value="1"/>
</dbReference>
<dbReference type="Pfam" id="PF02518">
    <property type="entry name" value="HATPase_c"/>
    <property type="match status" value="1"/>
</dbReference>
<dbReference type="SUPFAM" id="SSF55874">
    <property type="entry name" value="ATPase domain of HSP90 chaperone/DNA topoisomerase II/histidine kinase"/>
    <property type="match status" value="1"/>
</dbReference>
<dbReference type="SMART" id="SM00387">
    <property type="entry name" value="HATPase_c"/>
    <property type="match status" value="1"/>
</dbReference>
<dbReference type="RefSeq" id="WP_317769121.1">
    <property type="nucleotide sequence ID" value="NZ_JAWLUP010000074.1"/>
</dbReference>
<keyword evidence="5" id="KW-0418">Kinase</keyword>
<dbReference type="InterPro" id="IPR005467">
    <property type="entry name" value="His_kinase_dom"/>
</dbReference>
<evidence type="ECO:0000313" key="8">
    <source>
        <dbReference type="EMBL" id="MDV7267160.1"/>
    </source>
</evidence>
<dbReference type="InterPro" id="IPR003594">
    <property type="entry name" value="HATPase_dom"/>
</dbReference>
<dbReference type="PANTHER" id="PTHR44936">
    <property type="entry name" value="SENSOR PROTEIN CREC"/>
    <property type="match status" value="1"/>
</dbReference>
<keyword evidence="4" id="KW-0808">Transferase</keyword>
<evidence type="ECO:0000256" key="1">
    <source>
        <dbReference type="ARBA" id="ARBA00000085"/>
    </source>
</evidence>
<feature type="non-terminal residue" evidence="8">
    <location>
        <position position="1"/>
    </location>
</feature>
<dbReference type="GO" id="GO:0004673">
    <property type="term" value="F:protein histidine kinase activity"/>
    <property type="evidence" value="ECO:0007669"/>
    <property type="project" value="UniProtKB-EC"/>
</dbReference>
<dbReference type="Proteomes" id="UP001185863">
    <property type="component" value="Unassembled WGS sequence"/>
</dbReference>
<dbReference type="EMBL" id="JAWLUP010000074">
    <property type="protein sequence ID" value="MDV7267160.1"/>
    <property type="molecule type" value="Genomic_DNA"/>
</dbReference>